<evidence type="ECO:0000313" key="5">
    <source>
        <dbReference type="Proteomes" id="UP000608024"/>
    </source>
</evidence>
<dbReference type="Proteomes" id="UP000608024">
    <property type="component" value="Unassembled WGS sequence"/>
</dbReference>
<accession>A0A919DSQ4</accession>
<protein>
    <submittedName>
        <fullName evidence="4">Nitroreductase</fullName>
    </submittedName>
</protein>
<dbReference type="SUPFAM" id="SSF55469">
    <property type="entry name" value="FMN-dependent nitroreductase-like"/>
    <property type="match status" value="1"/>
</dbReference>
<dbReference type="Pfam" id="PF00881">
    <property type="entry name" value="Nitroreductase"/>
    <property type="match status" value="2"/>
</dbReference>
<sequence>MTDDGRRGDALSPEEFARIVRTRSAVRSYAPALIEERVLDDLLDAMLSAPTGSNAQAWSFVVVRDAAALRRLRAFSPGLVGKPPVVVVACVDGSRLDLASHDGAPELCVTMAVNTLLLTAHAYGLGACPVTSFRTGVLRVLLDMPDHIEPVFMVPMGYPAGERHRSKRRPRREVISYDLFGQHTPLAGA</sequence>
<evidence type="ECO:0000256" key="2">
    <source>
        <dbReference type="ARBA" id="ARBA00023002"/>
    </source>
</evidence>
<dbReference type="AlphaFoldDB" id="A0A919DSQ4"/>
<name>A0A919DSQ4_9ACTN</name>
<evidence type="ECO:0000259" key="3">
    <source>
        <dbReference type="Pfam" id="PF00881"/>
    </source>
</evidence>
<dbReference type="PANTHER" id="PTHR43673:SF10">
    <property type="entry name" value="NADH DEHYDROGENASE_NAD(P)H NITROREDUCTASE XCC3605-RELATED"/>
    <property type="match status" value="1"/>
</dbReference>
<feature type="domain" description="Nitroreductase" evidence="3">
    <location>
        <begin position="20"/>
        <end position="74"/>
    </location>
</feature>
<dbReference type="InterPro" id="IPR029479">
    <property type="entry name" value="Nitroreductase"/>
</dbReference>
<dbReference type="InterPro" id="IPR000415">
    <property type="entry name" value="Nitroreductase-like"/>
</dbReference>
<dbReference type="EMBL" id="BNBT01000080">
    <property type="protein sequence ID" value="GHE73345.1"/>
    <property type="molecule type" value="Genomic_DNA"/>
</dbReference>
<organism evidence="4 5">
    <name type="scientific">Streptomyces longispororuber</name>
    <dbReference type="NCBI Taxonomy" id="68230"/>
    <lineage>
        <taxon>Bacteria</taxon>
        <taxon>Bacillati</taxon>
        <taxon>Actinomycetota</taxon>
        <taxon>Actinomycetes</taxon>
        <taxon>Kitasatosporales</taxon>
        <taxon>Streptomycetaceae</taxon>
        <taxon>Streptomyces</taxon>
    </lineage>
</organism>
<evidence type="ECO:0000256" key="1">
    <source>
        <dbReference type="ARBA" id="ARBA00007118"/>
    </source>
</evidence>
<reference evidence="4" key="2">
    <citation type="submission" date="2020-09" db="EMBL/GenBank/DDBJ databases">
        <authorList>
            <person name="Sun Q."/>
            <person name="Ohkuma M."/>
        </authorList>
    </citation>
    <scope>NUCLEOTIDE SEQUENCE</scope>
    <source>
        <strain evidence="4">JCM 4784</strain>
    </source>
</reference>
<comment type="similarity">
    <text evidence="1">Belongs to the nitroreductase family.</text>
</comment>
<dbReference type="GO" id="GO:0016491">
    <property type="term" value="F:oxidoreductase activity"/>
    <property type="evidence" value="ECO:0007669"/>
    <property type="project" value="UniProtKB-KW"/>
</dbReference>
<feature type="domain" description="Nitroreductase" evidence="3">
    <location>
        <begin position="82"/>
        <end position="158"/>
    </location>
</feature>
<dbReference type="RefSeq" id="WP_268257323.1">
    <property type="nucleotide sequence ID" value="NZ_BNBT01000080.1"/>
</dbReference>
<dbReference type="CDD" id="cd02062">
    <property type="entry name" value="Nitro_FMN_reductase"/>
    <property type="match status" value="1"/>
</dbReference>
<keyword evidence="5" id="KW-1185">Reference proteome</keyword>
<reference evidence="4" key="1">
    <citation type="journal article" date="2014" name="Int. J. Syst. Evol. Microbiol.">
        <title>Complete genome sequence of Corynebacterium casei LMG S-19264T (=DSM 44701T), isolated from a smear-ripened cheese.</title>
        <authorList>
            <consortium name="US DOE Joint Genome Institute (JGI-PGF)"/>
            <person name="Walter F."/>
            <person name="Albersmeier A."/>
            <person name="Kalinowski J."/>
            <person name="Ruckert C."/>
        </authorList>
    </citation>
    <scope>NUCLEOTIDE SEQUENCE</scope>
    <source>
        <strain evidence="4">JCM 4784</strain>
    </source>
</reference>
<dbReference type="Gene3D" id="3.40.109.10">
    <property type="entry name" value="NADH Oxidase"/>
    <property type="match status" value="1"/>
</dbReference>
<proteinExistence type="inferred from homology"/>
<gene>
    <name evidence="4" type="ORF">GCM10018785_46810</name>
</gene>
<comment type="caution">
    <text evidence="4">The sequence shown here is derived from an EMBL/GenBank/DDBJ whole genome shotgun (WGS) entry which is preliminary data.</text>
</comment>
<keyword evidence="2" id="KW-0560">Oxidoreductase</keyword>
<dbReference type="PANTHER" id="PTHR43673">
    <property type="entry name" value="NAD(P)H NITROREDUCTASE YDGI-RELATED"/>
    <property type="match status" value="1"/>
</dbReference>
<evidence type="ECO:0000313" key="4">
    <source>
        <dbReference type="EMBL" id="GHE73345.1"/>
    </source>
</evidence>